<gene>
    <name evidence="2" type="ORF">AVDCRST_MAG89-3545</name>
</gene>
<reference evidence="2" key="1">
    <citation type="submission" date="2020-02" db="EMBL/GenBank/DDBJ databases">
        <authorList>
            <person name="Meier V. D."/>
        </authorList>
    </citation>
    <scope>NUCLEOTIDE SEQUENCE</scope>
    <source>
        <strain evidence="2">AVDCRST_MAG89</strain>
    </source>
</reference>
<feature type="non-terminal residue" evidence="2">
    <location>
        <position position="1"/>
    </location>
</feature>
<feature type="compositionally biased region" description="Basic residues" evidence="1">
    <location>
        <begin position="332"/>
        <end position="343"/>
    </location>
</feature>
<feature type="region of interest" description="Disordered" evidence="1">
    <location>
        <begin position="252"/>
        <end position="291"/>
    </location>
</feature>
<accession>A0A6J4MHT9</accession>
<proteinExistence type="predicted"/>
<feature type="compositionally biased region" description="Basic residues" evidence="1">
    <location>
        <begin position="73"/>
        <end position="99"/>
    </location>
</feature>
<feature type="non-terminal residue" evidence="2">
    <location>
        <position position="379"/>
    </location>
</feature>
<feature type="compositionally biased region" description="Basic and acidic residues" evidence="1">
    <location>
        <begin position="173"/>
        <end position="200"/>
    </location>
</feature>
<organism evidence="2">
    <name type="scientific">uncultured Gemmatimonadota bacterium</name>
    <dbReference type="NCBI Taxonomy" id="203437"/>
    <lineage>
        <taxon>Bacteria</taxon>
        <taxon>Pseudomonadati</taxon>
        <taxon>Gemmatimonadota</taxon>
        <taxon>environmental samples</taxon>
    </lineage>
</organism>
<feature type="compositionally biased region" description="Basic and acidic residues" evidence="1">
    <location>
        <begin position="63"/>
        <end position="72"/>
    </location>
</feature>
<sequence>DSLRLCRDRRPADLLRRAVALARAAPDAARDRRHRAGGHRAGAGDELPRHRRGPGQRVLRFARRADRHQLPRDRRRRGPAGGNRRGRGVRQRLLRHGRSAARLGRAEDSRRRSHQPAPGERHRGGDRGRGLRHGQPAGADGHLQRRARERAPDVGGGVDDPDLGAHLPRVVRRAGDGRPRGGDRRGHADHDRRTEPELRRARAVRAPPPFHRRRAPAVLGLAAAAELGRAGGARGRTPAAVLRLPARRLFHPGRGDRLGGTGARVSGKRRAAAGEPRLGAQPRLRDGGDRARPVPDALVSAGGGHDVHVHRRLRHGLRRPGFPPLLAERRAGGRRRRRRRFPHRERGDARQRNVQAAGEHGALRHRRLLLRSGGLRHAL</sequence>
<evidence type="ECO:0000313" key="2">
    <source>
        <dbReference type="EMBL" id="CAA9357795.1"/>
    </source>
</evidence>
<name>A0A6J4MHT9_9BACT</name>
<protein>
    <submittedName>
        <fullName evidence="2">Uncharacterized protein</fullName>
    </submittedName>
</protein>
<evidence type="ECO:0000256" key="1">
    <source>
        <dbReference type="SAM" id="MobiDB-lite"/>
    </source>
</evidence>
<dbReference type="EMBL" id="CADCTV010000738">
    <property type="protein sequence ID" value="CAA9357795.1"/>
    <property type="molecule type" value="Genomic_DNA"/>
</dbReference>
<feature type="region of interest" description="Disordered" evidence="1">
    <location>
        <begin position="23"/>
        <end position="209"/>
    </location>
</feature>
<feature type="region of interest" description="Disordered" evidence="1">
    <location>
        <begin position="316"/>
        <end position="360"/>
    </location>
</feature>
<feature type="compositionally biased region" description="Basic residues" evidence="1">
    <location>
        <begin position="49"/>
        <end position="62"/>
    </location>
</feature>
<feature type="compositionally biased region" description="Basic and acidic residues" evidence="1">
    <location>
        <begin position="119"/>
        <end position="129"/>
    </location>
</feature>
<dbReference type="AlphaFoldDB" id="A0A6J4MHT9"/>